<keyword evidence="5 7" id="KW-0472">Membrane</keyword>
<evidence type="ECO:0000313" key="8">
    <source>
        <dbReference type="EMBL" id="GBP71823.1"/>
    </source>
</evidence>
<keyword evidence="3 7" id="KW-0812">Transmembrane</keyword>
<evidence type="ECO:0000256" key="1">
    <source>
        <dbReference type="ARBA" id="ARBA00004141"/>
    </source>
</evidence>
<comment type="caution">
    <text evidence="8">The sequence shown here is derived from an EMBL/GenBank/DDBJ whole genome shotgun (WGS) entry which is preliminary data.</text>
</comment>
<dbReference type="AlphaFoldDB" id="A0A4C1Y918"/>
<feature type="transmembrane region" description="Helical" evidence="7">
    <location>
        <begin position="76"/>
        <end position="99"/>
    </location>
</feature>
<organism evidence="8 9">
    <name type="scientific">Eumeta variegata</name>
    <name type="common">Bagworm moth</name>
    <name type="synonym">Eumeta japonica</name>
    <dbReference type="NCBI Taxonomy" id="151549"/>
    <lineage>
        <taxon>Eukaryota</taxon>
        <taxon>Metazoa</taxon>
        <taxon>Ecdysozoa</taxon>
        <taxon>Arthropoda</taxon>
        <taxon>Hexapoda</taxon>
        <taxon>Insecta</taxon>
        <taxon>Pterygota</taxon>
        <taxon>Neoptera</taxon>
        <taxon>Endopterygota</taxon>
        <taxon>Lepidoptera</taxon>
        <taxon>Glossata</taxon>
        <taxon>Ditrysia</taxon>
        <taxon>Tineoidea</taxon>
        <taxon>Psychidae</taxon>
        <taxon>Oiketicinae</taxon>
        <taxon>Eumeta</taxon>
    </lineage>
</organism>
<evidence type="ECO:0000256" key="4">
    <source>
        <dbReference type="ARBA" id="ARBA00022989"/>
    </source>
</evidence>
<feature type="binding site" evidence="6">
    <location>
        <position position="62"/>
    </location>
    <ligand>
        <name>Zn(2+)</name>
        <dbReference type="ChEBI" id="CHEBI:29105"/>
    </ligand>
</feature>
<dbReference type="Pfam" id="PF03006">
    <property type="entry name" value="HlyIII"/>
    <property type="match status" value="1"/>
</dbReference>
<evidence type="ECO:0000256" key="3">
    <source>
        <dbReference type="ARBA" id="ARBA00022692"/>
    </source>
</evidence>
<dbReference type="EMBL" id="BGZK01001122">
    <property type="protein sequence ID" value="GBP71823.1"/>
    <property type="molecule type" value="Genomic_DNA"/>
</dbReference>
<name>A0A4C1Y918_EUMVA</name>
<sequence>MSVGFEVARESLPETRLKNLLSPIVKVIIVCCSFLLRSVICAKYVRFFYRSQICMALSALYHTFSCRSEHDYNTFLMYDLFGIALSLLAIYASGIYYAFWCHYDYHTGAELIKIPGSEIWSGAEHTLKVSLRCENHTAKQVVAKLRSVVDVREMGVAVDRLRKARNQKVIVSYSTAEDARKIDERLKMRGAKLRVSKPDKKLPIVVIWDVLRMNTDKDIVRSLGTHNRHSGEDLNWEMERAKVCYRRRV</sequence>
<dbReference type="OrthoDB" id="10022108at2759"/>
<keyword evidence="6" id="KW-0479">Metal-binding</keyword>
<protein>
    <submittedName>
        <fullName evidence="8">Uncharacterized protein</fullName>
    </submittedName>
</protein>
<evidence type="ECO:0000256" key="5">
    <source>
        <dbReference type="ARBA" id="ARBA00023136"/>
    </source>
</evidence>
<reference evidence="8 9" key="1">
    <citation type="journal article" date="2019" name="Commun. Biol.">
        <title>The bagworm genome reveals a unique fibroin gene that provides high tensile strength.</title>
        <authorList>
            <person name="Kono N."/>
            <person name="Nakamura H."/>
            <person name="Ohtoshi R."/>
            <person name="Tomita M."/>
            <person name="Numata K."/>
            <person name="Arakawa K."/>
        </authorList>
    </citation>
    <scope>NUCLEOTIDE SEQUENCE [LARGE SCALE GENOMIC DNA]</scope>
</reference>
<feature type="transmembrane region" description="Helical" evidence="7">
    <location>
        <begin position="20"/>
        <end position="40"/>
    </location>
</feature>
<evidence type="ECO:0000256" key="2">
    <source>
        <dbReference type="ARBA" id="ARBA00007018"/>
    </source>
</evidence>
<dbReference type="InterPro" id="IPR004254">
    <property type="entry name" value="AdipoR/HlyIII-related"/>
</dbReference>
<proteinExistence type="inferred from homology"/>
<accession>A0A4C1Y918</accession>
<gene>
    <name evidence="8" type="ORF">EVAR_88678_1</name>
</gene>
<comment type="subcellular location">
    <subcellularLocation>
        <location evidence="1">Membrane</location>
        <topology evidence="1">Multi-pass membrane protein</topology>
    </subcellularLocation>
</comment>
<dbReference type="GO" id="GO:0016020">
    <property type="term" value="C:membrane"/>
    <property type="evidence" value="ECO:0007669"/>
    <property type="project" value="UniProtKB-SubCell"/>
</dbReference>
<keyword evidence="6" id="KW-0862">Zinc</keyword>
<keyword evidence="4 7" id="KW-1133">Transmembrane helix</keyword>
<evidence type="ECO:0000256" key="6">
    <source>
        <dbReference type="PIRSR" id="PIRSR604254-1"/>
    </source>
</evidence>
<dbReference type="STRING" id="151549.A0A4C1Y918"/>
<evidence type="ECO:0000256" key="7">
    <source>
        <dbReference type="SAM" id="Phobius"/>
    </source>
</evidence>
<comment type="similarity">
    <text evidence="2">Belongs to the ADIPOR family.</text>
</comment>
<feature type="transmembrane region" description="Helical" evidence="7">
    <location>
        <begin position="47"/>
        <end position="64"/>
    </location>
</feature>
<dbReference type="Proteomes" id="UP000299102">
    <property type="component" value="Unassembled WGS sequence"/>
</dbReference>
<keyword evidence="9" id="KW-1185">Reference proteome</keyword>
<evidence type="ECO:0000313" key="9">
    <source>
        <dbReference type="Proteomes" id="UP000299102"/>
    </source>
</evidence>
<dbReference type="GO" id="GO:0046872">
    <property type="term" value="F:metal ion binding"/>
    <property type="evidence" value="ECO:0007669"/>
    <property type="project" value="UniProtKB-KW"/>
</dbReference>